<evidence type="ECO:0000259" key="9">
    <source>
        <dbReference type="PROSITE" id="PS51767"/>
    </source>
</evidence>
<keyword evidence="4" id="KW-0645">Protease</keyword>
<dbReference type="PROSITE" id="PS51767">
    <property type="entry name" value="PEPTIDASE_A1"/>
    <property type="match status" value="1"/>
</dbReference>
<accession>A0A9N9EGK0</accession>
<dbReference type="Proteomes" id="UP000789572">
    <property type="component" value="Unassembled WGS sequence"/>
</dbReference>
<evidence type="ECO:0000256" key="2">
    <source>
        <dbReference type="ARBA" id="ARBA00007447"/>
    </source>
</evidence>
<sequence>TPPQAFTCQIDTGSSDLWVPDVSCVGSGCSGKHKFSSSDSTSYGGDGVPWSISYVDGSSASGVTATDTVKVGQFVLKGQQFARATSMNDGFQSQSFDGIIGLGGPQTAVVPGTVTPIQNMKNQGFIKTRSFGVWLGKAAEGGEGEITFGAFDPAHIVGKLTLIPLVGGSFDSTGLWTVKLSKISVG</sequence>
<organism evidence="10 11">
    <name type="scientific">Paraglomus occultum</name>
    <dbReference type="NCBI Taxonomy" id="144539"/>
    <lineage>
        <taxon>Eukaryota</taxon>
        <taxon>Fungi</taxon>
        <taxon>Fungi incertae sedis</taxon>
        <taxon>Mucoromycota</taxon>
        <taxon>Glomeromycotina</taxon>
        <taxon>Glomeromycetes</taxon>
        <taxon>Paraglomerales</taxon>
        <taxon>Paraglomeraceae</taxon>
        <taxon>Paraglomus</taxon>
    </lineage>
</organism>
<name>A0A9N9EGK0_9GLOM</name>
<keyword evidence="6" id="KW-0064">Aspartyl protease</keyword>
<dbReference type="EMBL" id="CAJVPJ010007043">
    <property type="protein sequence ID" value="CAG8673064.1"/>
    <property type="molecule type" value="Genomic_DNA"/>
</dbReference>
<protein>
    <recommendedName>
        <fullName evidence="3">rhizopuspepsin</fullName>
        <ecNumber evidence="3">3.4.23.21</ecNumber>
    </recommendedName>
</protein>
<evidence type="ECO:0000256" key="1">
    <source>
        <dbReference type="ARBA" id="ARBA00001130"/>
    </source>
</evidence>
<dbReference type="PANTHER" id="PTHR47966:SF74">
    <property type="entry name" value="AGR407CP"/>
    <property type="match status" value="1"/>
</dbReference>
<dbReference type="FunFam" id="2.40.70.10:FF:000115">
    <property type="entry name" value="Lysosomal aspartic protease"/>
    <property type="match status" value="1"/>
</dbReference>
<dbReference type="CDD" id="cd05471">
    <property type="entry name" value="pepsin_like"/>
    <property type="match status" value="1"/>
</dbReference>
<keyword evidence="11" id="KW-1185">Reference proteome</keyword>
<dbReference type="GO" id="GO:0006508">
    <property type="term" value="P:proteolysis"/>
    <property type="evidence" value="ECO:0007669"/>
    <property type="project" value="UniProtKB-KW"/>
</dbReference>
<evidence type="ECO:0000256" key="5">
    <source>
        <dbReference type="ARBA" id="ARBA00022729"/>
    </source>
</evidence>
<comment type="catalytic activity">
    <reaction evidence="1">
        <text>Hydrolysis of proteins with broad specificity similar to that of pepsin A, preferring hydrophobic residues at P1 and P1'. Clots milk and activates trypsinogen. Does not cleave 4-Gln-|-His-5, but does cleave 10-His-|-Leu-11 and 12-Val-|-Glu-13 in B chain of insulin.</text>
        <dbReference type="EC" id="3.4.23.21"/>
    </reaction>
</comment>
<dbReference type="PANTHER" id="PTHR47966">
    <property type="entry name" value="BETA-SITE APP-CLEAVING ENZYME, ISOFORM A-RELATED"/>
    <property type="match status" value="1"/>
</dbReference>
<evidence type="ECO:0000256" key="6">
    <source>
        <dbReference type="ARBA" id="ARBA00022750"/>
    </source>
</evidence>
<evidence type="ECO:0000256" key="4">
    <source>
        <dbReference type="ARBA" id="ARBA00022670"/>
    </source>
</evidence>
<dbReference type="InterPro" id="IPR034164">
    <property type="entry name" value="Pepsin-like_dom"/>
</dbReference>
<comment type="similarity">
    <text evidence="2">Belongs to the peptidase A1 family.</text>
</comment>
<dbReference type="SUPFAM" id="SSF50630">
    <property type="entry name" value="Acid proteases"/>
    <property type="match status" value="1"/>
</dbReference>
<dbReference type="InterPro" id="IPR021109">
    <property type="entry name" value="Peptidase_aspartic_dom_sf"/>
</dbReference>
<dbReference type="InterPro" id="IPR033121">
    <property type="entry name" value="PEPTIDASE_A1"/>
</dbReference>
<feature type="non-terminal residue" evidence="10">
    <location>
        <position position="1"/>
    </location>
</feature>
<proteinExistence type="inferred from homology"/>
<gene>
    <name evidence="10" type="ORF">POCULU_LOCUS11079</name>
</gene>
<dbReference type="Pfam" id="PF00026">
    <property type="entry name" value="Asp"/>
    <property type="match status" value="1"/>
</dbReference>
<dbReference type="AlphaFoldDB" id="A0A9N9EGK0"/>
<dbReference type="EC" id="3.4.23.21" evidence="3"/>
<dbReference type="GO" id="GO:0004190">
    <property type="term" value="F:aspartic-type endopeptidase activity"/>
    <property type="evidence" value="ECO:0007669"/>
    <property type="project" value="UniProtKB-KW"/>
</dbReference>
<evidence type="ECO:0000256" key="3">
    <source>
        <dbReference type="ARBA" id="ARBA00013205"/>
    </source>
</evidence>
<dbReference type="Gene3D" id="2.40.70.10">
    <property type="entry name" value="Acid Proteases"/>
    <property type="match status" value="1"/>
</dbReference>
<keyword evidence="5" id="KW-0732">Signal</keyword>
<dbReference type="InterPro" id="IPR001461">
    <property type="entry name" value="Aspartic_peptidase_A1"/>
</dbReference>
<evidence type="ECO:0000256" key="8">
    <source>
        <dbReference type="PIRSR" id="PIRSR601461-2"/>
    </source>
</evidence>
<evidence type="ECO:0000313" key="10">
    <source>
        <dbReference type="EMBL" id="CAG8673064.1"/>
    </source>
</evidence>
<feature type="domain" description="Peptidase A1" evidence="9">
    <location>
        <begin position="1"/>
        <end position="186"/>
    </location>
</feature>
<keyword evidence="7" id="KW-0378">Hydrolase</keyword>
<feature type="non-terminal residue" evidence="10">
    <location>
        <position position="186"/>
    </location>
</feature>
<reference evidence="10" key="1">
    <citation type="submission" date="2021-06" db="EMBL/GenBank/DDBJ databases">
        <authorList>
            <person name="Kallberg Y."/>
            <person name="Tangrot J."/>
            <person name="Rosling A."/>
        </authorList>
    </citation>
    <scope>NUCLEOTIDE SEQUENCE</scope>
    <source>
        <strain evidence="10">IA702</strain>
    </source>
</reference>
<evidence type="ECO:0000256" key="7">
    <source>
        <dbReference type="ARBA" id="ARBA00022801"/>
    </source>
</evidence>
<feature type="disulfide bond" evidence="8">
    <location>
        <begin position="24"/>
        <end position="29"/>
    </location>
</feature>
<comment type="caution">
    <text evidence="10">The sequence shown here is derived from an EMBL/GenBank/DDBJ whole genome shotgun (WGS) entry which is preliminary data.</text>
</comment>
<evidence type="ECO:0000313" key="11">
    <source>
        <dbReference type="Proteomes" id="UP000789572"/>
    </source>
</evidence>
<keyword evidence="8" id="KW-1015">Disulfide bond</keyword>
<dbReference type="OrthoDB" id="2747330at2759"/>